<dbReference type="Gene3D" id="2.160.20.10">
    <property type="entry name" value="Single-stranded right-handed beta-helix, Pectin lyase-like"/>
    <property type="match status" value="1"/>
</dbReference>
<accession>A0ABV5HNP7</accession>
<evidence type="ECO:0000313" key="5">
    <source>
        <dbReference type="Proteomes" id="UP001589645"/>
    </source>
</evidence>
<dbReference type="SMART" id="SM00912">
    <property type="entry name" value="Haemagg_act"/>
    <property type="match status" value="1"/>
</dbReference>
<name>A0ABV5HNP7_9VIBR</name>
<dbReference type="InterPro" id="IPR025157">
    <property type="entry name" value="Hemagglutinin_rpt"/>
</dbReference>
<comment type="caution">
    <text evidence="4">The sequence shown here is derived from an EMBL/GenBank/DDBJ whole genome shotgun (WGS) entry which is preliminary data.</text>
</comment>
<organism evidence="4 5">
    <name type="scientific">Vibrio olivae</name>
    <dbReference type="NCBI Taxonomy" id="1243002"/>
    <lineage>
        <taxon>Bacteria</taxon>
        <taxon>Pseudomonadati</taxon>
        <taxon>Pseudomonadota</taxon>
        <taxon>Gammaproteobacteria</taxon>
        <taxon>Vibrionales</taxon>
        <taxon>Vibrionaceae</taxon>
        <taxon>Vibrio</taxon>
    </lineage>
</organism>
<evidence type="ECO:0000256" key="2">
    <source>
        <dbReference type="SAM" id="MobiDB-lite"/>
    </source>
</evidence>
<evidence type="ECO:0000259" key="3">
    <source>
        <dbReference type="SMART" id="SM00912"/>
    </source>
</evidence>
<gene>
    <name evidence="4" type="ORF">ACFFUV_11470</name>
</gene>
<feature type="coiled-coil region" evidence="1">
    <location>
        <begin position="1663"/>
        <end position="1697"/>
    </location>
</feature>
<evidence type="ECO:0000313" key="4">
    <source>
        <dbReference type="EMBL" id="MFB9135580.1"/>
    </source>
</evidence>
<dbReference type="SUPFAM" id="SSF51126">
    <property type="entry name" value="Pectin lyase-like"/>
    <property type="match status" value="1"/>
</dbReference>
<proteinExistence type="predicted"/>
<dbReference type="InterPro" id="IPR008638">
    <property type="entry name" value="FhaB/CdiA-like_TPS"/>
</dbReference>
<reference evidence="4 5" key="1">
    <citation type="submission" date="2024-09" db="EMBL/GenBank/DDBJ databases">
        <authorList>
            <person name="Sun Q."/>
            <person name="Mori K."/>
        </authorList>
    </citation>
    <scope>NUCLEOTIDE SEQUENCE [LARGE SCALE GENOMIC DNA]</scope>
    <source>
        <strain evidence="4 5">CECT 8064</strain>
    </source>
</reference>
<dbReference type="NCBIfam" id="TIGR01901">
    <property type="entry name" value="adhes_NPXG"/>
    <property type="match status" value="1"/>
</dbReference>
<evidence type="ECO:0000256" key="1">
    <source>
        <dbReference type="SAM" id="Coils"/>
    </source>
</evidence>
<dbReference type="EMBL" id="JBHMEP010000002">
    <property type="protein sequence ID" value="MFB9135580.1"/>
    <property type="molecule type" value="Genomic_DNA"/>
</dbReference>
<feature type="compositionally biased region" description="Polar residues" evidence="2">
    <location>
        <begin position="1790"/>
        <end position="1800"/>
    </location>
</feature>
<dbReference type="Pfam" id="PF13332">
    <property type="entry name" value="Fil_haemagg_2"/>
    <property type="match status" value="6"/>
</dbReference>
<feature type="domain" description="Filamentous haemagglutinin FhaB/tRNA nuclease CdiA-like TPS" evidence="3">
    <location>
        <begin position="42"/>
        <end position="163"/>
    </location>
</feature>
<feature type="compositionally biased region" description="Low complexity" evidence="2">
    <location>
        <begin position="1772"/>
        <end position="1789"/>
    </location>
</feature>
<keyword evidence="5" id="KW-1185">Reference proteome</keyword>
<dbReference type="Pfam" id="PF05860">
    <property type="entry name" value="TPS"/>
    <property type="match status" value="1"/>
</dbReference>
<dbReference type="InterPro" id="IPR010069">
    <property type="entry name" value="CdiA_FHA1_rpt"/>
</dbReference>
<protein>
    <submittedName>
        <fullName evidence="4">Hemagglutinin repeat-containing protein</fullName>
    </submittedName>
</protein>
<sequence>MTSWQTRFNRWLVYVLCWTINIQPVLANVVVNGTQTQVTQALNGVEVVDIAKPNGKGLSHNQYEMFNVDPTGLILNNSTQALSQSQLAGIVEGNANLQGQAASVILNEVTGSNRSQLNGYTEVLGKQANVILANPYGITCDGCGFMNIPRVTLSTGTPQIINGSLNGFDVSQGSISIEGLGLDGSQQTYFDIITRAAKLSADIHAQNLNVVTGRNQVGYKTNHVTKSQSQPQTQPELAIDSSALGGMYAGRIQLVSTESGVGVNAGNLAASNGDVQISADGKITLGHASATHDIVLETSDQLALSGQQYAGETFDANAKRIEITDGAVAARKELNLNAKQDIQLSQSHLTSGLDSKGTLAGPSQLNITADSLNLNQSQVTSSGGVTSQASNIELDVQSELQAKQIQFDSTSSLLNDGQIHAEQNVTFSGDNYHIEGEGNLSAEQLSLKGGVAEINSQLQGATITSAVESLELGEQGHLNASQALELGAQSLINQGVLQSADAFALSVTDLDNQGSLIAAHDLQIIAANNVTNSGLVYSAEDTKLNVAGDVVNEQGDMLIGGDFISKGITDGQWSQGFYNRSGNIEAQGGIQLSADTIENTRLKAEKTVINRSESAPQEMTLKVLVKKSNCEDVGDRGKIWRCDTSSNAVTVERIASQNATEVLIEGESSSLVSGDDLTVNTNQMSNKASLISSDSNVYINTDLFTNKAYQAKSNTVKAIYHIAANSVKGGGVSGGFGSSSTTVKKKVQRQLTTIEEVGELYNSSIIANGDIIITASDSVDNGTTQANAEGSGIELPGAPQVSLPAEQSDTPFISDNDIAFPNYTIPQSPNGLFVPSRDPQSQYVIETNPLLTDMGEFVGSDYFLSKIEYQPDNDVKFLGDSYYDTRTITQAIFEQTGQRYLEANIGSDLAQMQSLMDAAASAQIELDLQAGVALTPEQIANLENDIIWYERVTVNGQEVLAPKLYLSSATQQSIAQGGALIAGNNVAISANTITNQDGTLFADQSMNLQASDSILNKKGAIEAGGDLSLTAGKDIKNISGQISGEDVSLTAQNGSIINRTQVETLSVSGNGQLSTKANPSRSADVMTGVGNTASISSRGELDLTAGENIELVAANVESLGDENLNAGGSVTVSSARQQTTNHTIEGRSQIDTHSVSNLASGLSSGGNLMVNAAENIDVTGSNFAALGNLALKAQGDITLDTAVDEQYQSVNEHRHDSISQTKTHQGASLRGDSIAIEAGNNVAITSADLQATNEASINAGGDVSLLAANDSVYHYDKKTKKKSFGRKKTTIKESIKETAQGTQINAGNINIAAGGNQQSQGDLTLVGADLSANDSVTLSADGDVVLAAQGYRDYQRKETIKKGFGGLTGKTTGSIDDATLLDSANVITGADVTIQSGNDIGILASNVSAGGDVGLDAENQVMVGADYVQQSSQQWSEESSLFSGGDIYSMNSHREGVTSSTAQGSQIQSRGNLAVNGAEVSVVGSELAANGSAELSSEAGDIKVLAATNHTSSYSNDEQMSIGFGDVANAANFASLAMGNFTGLLGSLDDLKDGRLSMQIAEATYDKVDTQTQSTSHTGASISANNNVSLNSHGDITVEGSQLAADRDNDNQGDLSLTSVGDVSIKEAKDTYQTKTDETHGNASVNFTVKHQAVETYNASVTLKDSVKALKEAKDSYQEYKDQLKDLEKTYAQLEQDYNNQVPGVAAEDLDELSNLIAASKADESWYIAGIAMATEDVTTKGVLLAKQVHTSMDSTVTQGFNASLDIDMSVSKNSTSSSGTTSVASNLSGQNVSINSGNETGDEITVQGSKVSATDTIALSSNNINLLASQDKAQTQNTGLSGSASISLSAHGAATGADINASLNRSGSQSSSTTYSNSSLSSNTIQIASQQDTSILGANLKADSQLTADVGGNLNVVSQQNQNTSTHHSEGVSGGASTSISAQTSVNGLNGGFNLANGTSTSRETVTTSLISKGSADINVGGSTDVQGATIATINEQGDDLGALSLVTNTLTYSDLSNTRYQSDQSANVSTDIGTDKIGQFDLSEGSSHLQYSDESNYQKTKSLATIGLGDIQVTQTDDEQLTSLNRDITQSDKDLYDVTRQQGDFDFTVDHRLLTSKGHEKIAEDVGDIAFKLGSKSLAKALFDIDNPDISIALQGQVESTLDTLIERGVDPKVAKGILTNETFYTTVADILANGDIADFSEPKKQAKKSSEQALELVLANQTAAEIALGKLGDVQKYIDTLPVEQAQAAMFALSVMTGGVVKAVAEVAKDVVVSATIGEQIAEVKDKASTYITSKVSGISPDDVNALTENNVENIGSSYSLSDIKDGSGFALEVIGVGVGSIAGKGSSSSTSGAKNGDASSFASGSNLNKQLTAQEIANGHAFDKHVLKQGEFPDVRTRQQFQNHVEDVLHNPSEVRYYKDGRTVYIQDSSSTVVIRNSGAGESTAFQPSDWTEYLDTLPSRSTPYP</sequence>
<feature type="region of interest" description="Disordered" evidence="2">
    <location>
        <begin position="1772"/>
        <end position="1802"/>
    </location>
</feature>
<dbReference type="RefSeq" id="WP_390192681.1">
    <property type="nucleotide sequence ID" value="NZ_JBHMEP010000002.1"/>
</dbReference>
<dbReference type="Proteomes" id="UP001589645">
    <property type="component" value="Unassembled WGS sequence"/>
</dbReference>
<dbReference type="InterPro" id="IPR011050">
    <property type="entry name" value="Pectin_lyase_fold/virulence"/>
</dbReference>
<keyword evidence="1" id="KW-0175">Coiled coil</keyword>
<dbReference type="InterPro" id="IPR012334">
    <property type="entry name" value="Pectin_lyas_fold"/>
</dbReference>
<dbReference type="NCBIfam" id="TIGR01731">
    <property type="entry name" value="fil_hemag_20aa"/>
    <property type="match status" value="4"/>
</dbReference>